<dbReference type="eggNOG" id="KOG2243">
    <property type="taxonomic scope" value="Eukaryota"/>
</dbReference>
<keyword evidence="2 5" id="KW-0812">Transmembrane</keyword>
<feature type="domain" description="Ion transport" evidence="6">
    <location>
        <begin position="1226"/>
        <end position="1414"/>
    </location>
</feature>
<feature type="transmembrane region" description="Helical" evidence="5">
    <location>
        <begin position="1101"/>
        <end position="1128"/>
    </location>
</feature>
<evidence type="ECO:0000256" key="1">
    <source>
        <dbReference type="ARBA" id="ARBA00004141"/>
    </source>
</evidence>
<sequence>MEEEGDFMRCLLQENNMEEIAKNSKQIKARLREYFTSNQTCQSFNVKANKELCDILTGFMTDDDADIRLMSTELLYNIFRVEEIILSEAEEKIYFTCSTDEAYEEMKQLATMSDKKQLLCRMLRREITGEDVQQKYGALFPSIIAALERMTMAFAPVKGIKPNSISQHVAYSCGLFDVILECVLEYKDCSDLENSENDILERCFTLLQKMSRNYSKAQNKLFINFYDFLQMINKQRLISSIICLLNEMFFNNSTLCNKLSNEDISNIFRTAITNSEHHQLIITLIIIIEGTIPSLPLQEYVATLVEHHSNDILKSILGQEKETEVIDILKSTKSDTVQNGQLQLLLNLTHLLASCYAKKCQVAIESAEFYSLEELIMIITDDAIDDYKKLPFIRVLTWQHLVTEKNTSPVCSKLANSESYSFWKVLKKFICAIKNLKETIVSSDEMEKSQLIGFKKSDLSICVLTIVRRDQSVSKDKDFQLLYIVEGVIPLLSAFCQELFLHLYAETKFFGIPENTDICGIVEPLYDELKGFRGLKVHSVLEQMHETGCIENVKKLCNHCFKDSIEAPLSTDEIDAGIPNDECFNAEEENLNKKFQKFVTNYSYAYNESRPNMESNFEELLKIFTDQEYTRKLDELRVNKLVIVLRTLIEKQKELGLHCIERTNLERMTSTTLKLIHALVFKKVREIDDKRNSLKPIEFQRQCKKFVRPLQAILLDKEIDLVPTLFELLRHPNDDITDQILACLDVLLYPGNEEAQRKVMSLGVQSLFICLQKKLKGAQDNLDKAKTGESESRNITVVLDVLVRLCDGQQKDIQNALSGTLTLHGSNIVSQVSFLLLGILEGHAAEILKEADIIIIAQKATKALIEMCTGNHNNQRIAFKCQVIISVNLVLDLDIGSTTSHEAKRFLELKSSSLELLEIMLEEIDEESSKLASWILQQLDVSGLLKGMLQLWKIFKASPPKNHSQNSLFRAYHALRRISDHQGISIDELVIHANQGLANTFDHVFKDDMVEAKKMWEDCRKWSRSVEVVFKPGSDREILTQAYFPCSPNTHLSQQEKDTIILYIKRNTPQEKLSDLLKWTKEIKSNEEQKEMLSKSWKTSFILWFYPTVHFILFWLTIFLNLIVLFGIRSPSAAVTNNNNEACSVVFNGTCNSSSPMHFQPILSPDVPSWYMPVHYTFGSLHLILALWMVIYYFVTNCKNMRRSVYCIQKYLFKISKGVIRRKRLHQFLCKLNLKISADKPKPKEYFQIFFFSFEPLYRILFLIFSGLGLATTGYFYCGCMLYLFLRNHVMFFIIRALKKSAFQLLTVLLLCFICTYIYAVVSFAFLQNYFSEGNDQFCNTLFECFITATRLGLLNTLGLELGIRPSDEYEPNFRLLIVRTVYDLIFFVVVTTLGLNIVVAILVDRFSEMREERDKVTDDNKNRCLVCSIMKDDFERKGQSFDKHINEDHNVWNYIHFILYINNLHENDYNAVEKYVSCQVENGSIDFFPIFKSKSLPEYKNEE</sequence>
<dbReference type="Gene3D" id="1.10.287.70">
    <property type="match status" value="1"/>
</dbReference>
<protein>
    <recommendedName>
        <fullName evidence="6">Ion transport domain-containing protein</fullName>
    </recommendedName>
</protein>
<evidence type="ECO:0000259" key="6">
    <source>
        <dbReference type="Pfam" id="PF00520"/>
    </source>
</evidence>
<dbReference type="OrthoDB" id="300855at2759"/>
<feature type="transmembrane region" description="Helical" evidence="5">
    <location>
        <begin position="1174"/>
        <end position="1195"/>
    </location>
</feature>
<dbReference type="GO" id="GO:0006816">
    <property type="term" value="P:calcium ion transport"/>
    <property type="evidence" value="ECO:0007669"/>
    <property type="project" value="InterPro"/>
</dbReference>
<dbReference type="InterPro" id="IPR005821">
    <property type="entry name" value="Ion_trans_dom"/>
</dbReference>
<dbReference type="GO" id="GO:0005216">
    <property type="term" value="F:monoatomic ion channel activity"/>
    <property type="evidence" value="ECO:0007669"/>
    <property type="project" value="InterPro"/>
</dbReference>
<evidence type="ECO:0000256" key="3">
    <source>
        <dbReference type="ARBA" id="ARBA00022989"/>
    </source>
</evidence>
<evidence type="ECO:0000256" key="5">
    <source>
        <dbReference type="SAM" id="Phobius"/>
    </source>
</evidence>
<dbReference type="PANTHER" id="PTHR13715:SF99">
    <property type="entry name" value="INOSITOL 1,4,5-TRISPHOSPHATE RECEPTOR-LIKE PROTEIN A"/>
    <property type="match status" value="1"/>
</dbReference>
<feature type="transmembrane region" description="Helical" evidence="5">
    <location>
        <begin position="1385"/>
        <end position="1404"/>
    </location>
</feature>
<evidence type="ECO:0000313" key="7">
    <source>
        <dbReference type="EnsemblMetazoa" id="Aqu2.1.41039_001"/>
    </source>
</evidence>
<dbReference type="GO" id="GO:0016020">
    <property type="term" value="C:membrane"/>
    <property type="evidence" value="ECO:0007669"/>
    <property type="project" value="UniProtKB-SubCell"/>
</dbReference>
<dbReference type="PANTHER" id="PTHR13715">
    <property type="entry name" value="RYANODINE RECEPTOR AND IP3 RECEPTOR"/>
    <property type="match status" value="1"/>
</dbReference>
<dbReference type="InParanoid" id="A0A1X7VMD0"/>
<reference evidence="7" key="1">
    <citation type="submission" date="2017-05" db="UniProtKB">
        <authorList>
            <consortium name="EnsemblMetazoa"/>
        </authorList>
    </citation>
    <scope>IDENTIFICATION</scope>
</reference>
<dbReference type="InterPro" id="IPR015925">
    <property type="entry name" value="Ryanodine_IP3_receptor"/>
</dbReference>
<proteinExistence type="predicted"/>
<feature type="transmembrane region" description="Helical" evidence="5">
    <location>
        <begin position="1302"/>
        <end position="1327"/>
    </location>
</feature>
<evidence type="ECO:0000256" key="2">
    <source>
        <dbReference type="ARBA" id="ARBA00022692"/>
    </source>
</evidence>
<evidence type="ECO:0000256" key="4">
    <source>
        <dbReference type="ARBA" id="ARBA00023136"/>
    </source>
</evidence>
<name>A0A1X7VMD0_AMPQE</name>
<dbReference type="SUPFAM" id="SSF81321">
    <property type="entry name" value="Family A G protein-coupled receptor-like"/>
    <property type="match status" value="1"/>
</dbReference>
<comment type="subcellular location">
    <subcellularLocation>
        <location evidence="1">Membrane</location>
        <topology evidence="1">Multi-pass membrane protein</topology>
    </subcellularLocation>
</comment>
<dbReference type="Pfam" id="PF00520">
    <property type="entry name" value="Ion_trans"/>
    <property type="match status" value="1"/>
</dbReference>
<organism evidence="7">
    <name type="scientific">Amphimedon queenslandica</name>
    <name type="common">Sponge</name>
    <dbReference type="NCBI Taxonomy" id="400682"/>
    <lineage>
        <taxon>Eukaryota</taxon>
        <taxon>Metazoa</taxon>
        <taxon>Porifera</taxon>
        <taxon>Demospongiae</taxon>
        <taxon>Heteroscleromorpha</taxon>
        <taxon>Haplosclerida</taxon>
        <taxon>Niphatidae</taxon>
        <taxon>Amphimedon</taxon>
    </lineage>
</organism>
<keyword evidence="3 5" id="KW-1133">Transmembrane helix</keyword>
<keyword evidence="4 5" id="KW-0472">Membrane</keyword>
<accession>A0A1X7VMD0</accession>
<dbReference type="EnsemblMetazoa" id="Aqu2.1.41039_001">
    <property type="protein sequence ID" value="Aqu2.1.41039_001"/>
    <property type="gene ID" value="Aqu2.1.41039"/>
</dbReference>